<dbReference type="Gene3D" id="1.10.10.10">
    <property type="entry name" value="Winged helix-like DNA-binding domain superfamily/Winged helix DNA-binding domain"/>
    <property type="match status" value="1"/>
</dbReference>
<accession>X1UH10</accession>
<sequence>MANQNEVLKALSTKEEAVSPDLLASELRSARATIVTYLSRLKKKGYVDGGGSQWYITDTGRAALEREAEIPTTKEDIGEDELA</sequence>
<dbReference type="AlphaFoldDB" id="X1UH10"/>
<evidence type="ECO:0008006" key="2">
    <source>
        <dbReference type="Google" id="ProtNLM"/>
    </source>
</evidence>
<feature type="non-terminal residue" evidence="1">
    <location>
        <position position="83"/>
    </location>
</feature>
<evidence type="ECO:0000313" key="1">
    <source>
        <dbReference type="EMBL" id="GAJ16824.1"/>
    </source>
</evidence>
<dbReference type="InterPro" id="IPR036390">
    <property type="entry name" value="WH_DNA-bd_sf"/>
</dbReference>
<gene>
    <name evidence="1" type="ORF">S12H4_59497</name>
</gene>
<protein>
    <recommendedName>
        <fullName evidence="2">Helix-turn-helix type 11 domain-containing protein</fullName>
    </recommendedName>
</protein>
<dbReference type="EMBL" id="BARW01038892">
    <property type="protein sequence ID" value="GAJ16824.1"/>
    <property type="molecule type" value="Genomic_DNA"/>
</dbReference>
<name>X1UH10_9ZZZZ</name>
<organism evidence="1">
    <name type="scientific">marine sediment metagenome</name>
    <dbReference type="NCBI Taxonomy" id="412755"/>
    <lineage>
        <taxon>unclassified sequences</taxon>
        <taxon>metagenomes</taxon>
        <taxon>ecological metagenomes</taxon>
    </lineage>
</organism>
<dbReference type="SUPFAM" id="SSF46785">
    <property type="entry name" value="Winged helix' DNA-binding domain"/>
    <property type="match status" value="1"/>
</dbReference>
<reference evidence="1" key="1">
    <citation type="journal article" date="2014" name="Front. Microbiol.">
        <title>High frequency of phylogenetically diverse reductive dehalogenase-homologous genes in deep subseafloor sedimentary metagenomes.</title>
        <authorList>
            <person name="Kawai M."/>
            <person name="Futagami T."/>
            <person name="Toyoda A."/>
            <person name="Takaki Y."/>
            <person name="Nishi S."/>
            <person name="Hori S."/>
            <person name="Arai W."/>
            <person name="Tsubouchi T."/>
            <person name="Morono Y."/>
            <person name="Uchiyama I."/>
            <person name="Ito T."/>
            <person name="Fujiyama A."/>
            <person name="Inagaki F."/>
            <person name="Takami H."/>
        </authorList>
    </citation>
    <scope>NUCLEOTIDE SEQUENCE</scope>
    <source>
        <strain evidence="1">Expedition CK06-06</strain>
    </source>
</reference>
<comment type="caution">
    <text evidence="1">The sequence shown here is derived from an EMBL/GenBank/DDBJ whole genome shotgun (WGS) entry which is preliminary data.</text>
</comment>
<dbReference type="InterPro" id="IPR036388">
    <property type="entry name" value="WH-like_DNA-bd_sf"/>
</dbReference>
<proteinExistence type="predicted"/>